<dbReference type="Proteomes" id="UP000241462">
    <property type="component" value="Unassembled WGS sequence"/>
</dbReference>
<keyword evidence="1" id="KW-1133">Transmembrane helix</keyword>
<gene>
    <name evidence="2" type="ORF">BD289DRAFT_233782</name>
</gene>
<evidence type="ECO:0000256" key="1">
    <source>
        <dbReference type="SAM" id="Phobius"/>
    </source>
</evidence>
<accession>A0A2T3AA52</accession>
<keyword evidence="3" id="KW-1185">Reference proteome</keyword>
<dbReference type="AlphaFoldDB" id="A0A2T3AA52"/>
<feature type="transmembrane region" description="Helical" evidence="1">
    <location>
        <begin position="12"/>
        <end position="34"/>
    </location>
</feature>
<organism evidence="2 3">
    <name type="scientific">Coniella lustricola</name>
    <dbReference type="NCBI Taxonomy" id="2025994"/>
    <lineage>
        <taxon>Eukaryota</taxon>
        <taxon>Fungi</taxon>
        <taxon>Dikarya</taxon>
        <taxon>Ascomycota</taxon>
        <taxon>Pezizomycotina</taxon>
        <taxon>Sordariomycetes</taxon>
        <taxon>Sordariomycetidae</taxon>
        <taxon>Diaporthales</taxon>
        <taxon>Schizoparmaceae</taxon>
        <taxon>Coniella</taxon>
    </lineage>
</organism>
<evidence type="ECO:0000313" key="2">
    <source>
        <dbReference type="EMBL" id="PSR88524.1"/>
    </source>
</evidence>
<reference evidence="2 3" key="1">
    <citation type="journal article" date="2018" name="Mycol. Prog.">
        <title>Coniella lustricola, a new species from submerged detritus.</title>
        <authorList>
            <person name="Raudabaugh D.B."/>
            <person name="Iturriaga T."/>
            <person name="Carver A."/>
            <person name="Mondo S."/>
            <person name="Pangilinan J."/>
            <person name="Lipzen A."/>
            <person name="He G."/>
            <person name="Amirebrahimi M."/>
            <person name="Grigoriev I.V."/>
            <person name="Miller A.N."/>
        </authorList>
    </citation>
    <scope>NUCLEOTIDE SEQUENCE [LARGE SCALE GENOMIC DNA]</scope>
    <source>
        <strain evidence="2 3">B22-T-1</strain>
    </source>
</reference>
<proteinExistence type="predicted"/>
<keyword evidence="1" id="KW-0812">Transmembrane</keyword>
<evidence type="ECO:0000313" key="3">
    <source>
        <dbReference type="Proteomes" id="UP000241462"/>
    </source>
</evidence>
<dbReference type="EMBL" id="KZ678428">
    <property type="protein sequence ID" value="PSR88524.1"/>
    <property type="molecule type" value="Genomic_DNA"/>
</dbReference>
<keyword evidence="1" id="KW-0472">Membrane</keyword>
<dbReference type="InParanoid" id="A0A2T3AA52"/>
<protein>
    <submittedName>
        <fullName evidence="2">Uncharacterized protein</fullName>
    </submittedName>
</protein>
<name>A0A2T3AA52_9PEZI</name>
<sequence>MAPPRHFAPAPMFLLAAIVLLQTVVIFVSHLLYYRRCHAMYKLHYLSLPCLSGFFSSSSSLPQASALLRLFTTPHPPFHLHLHSLHSAAPARPCLVPSERLACCACSILLANVWYSELIVPLILSCRLGDDCSFGF</sequence>